<dbReference type="PANTHER" id="PTHR12112:SF39">
    <property type="entry name" value="EG:152A3.5 PROTEIN (FBGN0003116_PN PROTEIN)"/>
    <property type="match status" value="1"/>
</dbReference>
<proteinExistence type="predicted"/>
<evidence type="ECO:0000313" key="2">
    <source>
        <dbReference type="EMBL" id="KAK6924774.1"/>
    </source>
</evidence>
<evidence type="ECO:0000256" key="1">
    <source>
        <dbReference type="SAM" id="MobiDB-lite"/>
    </source>
</evidence>
<comment type="caution">
    <text evidence="2">The sequence shown here is derived from an EMBL/GenBank/DDBJ whole genome shotgun (WGS) entry which is preliminary data.</text>
</comment>
<dbReference type="Proteomes" id="UP001370490">
    <property type="component" value="Unassembled WGS sequence"/>
</dbReference>
<gene>
    <name evidence="2" type="ORF">RJ641_009100</name>
</gene>
<keyword evidence="3" id="KW-1185">Reference proteome</keyword>
<feature type="compositionally biased region" description="Low complexity" evidence="1">
    <location>
        <begin position="182"/>
        <end position="213"/>
    </location>
</feature>
<reference evidence="2 3" key="1">
    <citation type="submission" date="2023-12" db="EMBL/GenBank/DDBJ databases">
        <title>A high-quality genome assembly for Dillenia turbinata (Dilleniales).</title>
        <authorList>
            <person name="Chanderbali A."/>
        </authorList>
    </citation>
    <scope>NUCLEOTIDE SEQUENCE [LARGE SCALE GENOMIC DNA]</scope>
    <source>
        <strain evidence="2">LSX21</strain>
        <tissue evidence="2">Leaf</tissue>
    </source>
</reference>
<name>A0AAN8V1G5_9MAGN</name>
<organism evidence="2 3">
    <name type="scientific">Dillenia turbinata</name>
    <dbReference type="NCBI Taxonomy" id="194707"/>
    <lineage>
        <taxon>Eukaryota</taxon>
        <taxon>Viridiplantae</taxon>
        <taxon>Streptophyta</taxon>
        <taxon>Embryophyta</taxon>
        <taxon>Tracheophyta</taxon>
        <taxon>Spermatophyta</taxon>
        <taxon>Magnoliopsida</taxon>
        <taxon>eudicotyledons</taxon>
        <taxon>Gunneridae</taxon>
        <taxon>Pentapetalae</taxon>
        <taxon>Dilleniales</taxon>
        <taxon>Dilleniaceae</taxon>
        <taxon>Dillenia</taxon>
    </lineage>
</organism>
<dbReference type="GO" id="GO:0005737">
    <property type="term" value="C:cytoplasm"/>
    <property type="evidence" value="ECO:0007669"/>
    <property type="project" value="TreeGrafter"/>
</dbReference>
<feature type="region of interest" description="Disordered" evidence="1">
    <location>
        <begin position="148"/>
        <end position="213"/>
    </location>
</feature>
<dbReference type="GO" id="GO:0004309">
    <property type="term" value="F:exopolyphosphatase activity"/>
    <property type="evidence" value="ECO:0007669"/>
    <property type="project" value="TreeGrafter"/>
</dbReference>
<feature type="compositionally biased region" description="Basic and acidic residues" evidence="1">
    <location>
        <begin position="153"/>
        <end position="167"/>
    </location>
</feature>
<dbReference type="EMBL" id="JBAMMX010000016">
    <property type="protein sequence ID" value="KAK6924774.1"/>
    <property type="molecule type" value="Genomic_DNA"/>
</dbReference>
<dbReference type="Gene3D" id="3.90.1640.10">
    <property type="entry name" value="inorganic pyrophosphatase (n-terminal core)"/>
    <property type="match status" value="1"/>
</dbReference>
<dbReference type="PANTHER" id="PTHR12112">
    <property type="entry name" value="BNIP - RELATED"/>
    <property type="match status" value="1"/>
</dbReference>
<sequence>MLGKAKIVLSGNSNSTSSMVAAIGYAWLLENKKEDGEVVVPVINLKRQKMWKQRQAAWLFHHVGLDANALLFSDEQWWIVVDLESLTMARQLVILVVGQDVLKTDGEVGSQCTILTDNYCEDAYNLLQTSVLKKLLVAVHLADRDGGAPMEYKVPDRKSTPISHHEAGTQNSDRNSHDAKSVKSSNGSQKSGKQTPSPAQAPTAAPAQAANNAPQSQMLPEVFLAVLKDLKNHINCKLANGWQLNERE</sequence>
<evidence type="ECO:0000313" key="3">
    <source>
        <dbReference type="Proteomes" id="UP001370490"/>
    </source>
</evidence>
<accession>A0AAN8V1G5</accession>
<protein>
    <submittedName>
        <fullName evidence="2">Uncharacterized protein</fullName>
    </submittedName>
</protein>
<dbReference type="AlphaFoldDB" id="A0AAN8V1G5"/>